<keyword evidence="1" id="KW-0812">Transmembrane</keyword>
<name>A0A0L0CHM6_LUCCU</name>
<keyword evidence="1" id="KW-0472">Membrane</keyword>
<gene>
    <name evidence="3" type="ORF">FF38_07067</name>
</gene>
<evidence type="ECO:0008006" key="5">
    <source>
        <dbReference type="Google" id="ProtNLM"/>
    </source>
</evidence>
<feature type="chain" id="PRO_5005536538" description="Ionotropic glutamate receptor C-terminal domain-containing protein" evidence="2">
    <location>
        <begin position="19"/>
        <end position="494"/>
    </location>
</feature>
<sequence>MKLFYLISIWNFISIAFGKYISQDNLYTIPELIQEYHNYLEIEWTAIICRKVTEELDNIIKHIQMTKIIVNDKTKANEVRNNLQRNLMTLAFVGEQEVEEVNEILQRFLKTKHFTNILWIYNKANMQDLWKLSNISWTYGNTKVLYYVRGRIFTFEPLPVIQLRSLSNFQQFAERKDIEDYQKYPITFPILSNSPRCYRYANGQGHMVNTGYMFNIMSIFMKRYNFEFEEYPYYYESYNRLDLYRGLKNKSFDVVLDNLYRHPMLVASDVMWNNKLYLIIPYPKPLDKADYIRYSIKIPILIGTIILLVSVTALFMKTQKSTKKDLIRTALYVFVTLNYQFHFTVKQPKVFKYYVTSLMFFFSLLSTTLFWSSITNLIVLNVFEDKLENFEDVIKSPYQILISQSDYEYMSQLDVLPPILANAKVEANSFVKQHMFGLNTSYIYKALEDRANYMLFQQQHLKIPLMYKLEVTVYCIPMYFPLRYNLCVYYSTGT</sequence>
<keyword evidence="2" id="KW-0732">Signal</keyword>
<dbReference type="OrthoDB" id="7912094at2759"/>
<feature type="transmembrane region" description="Helical" evidence="1">
    <location>
        <begin position="326"/>
        <end position="345"/>
    </location>
</feature>
<feature type="transmembrane region" description="Helical" evidence="1">
    <location>
        <begin position="351"/>
        <end position="371"/>
    </location>
</feature>
<dbReference type="AlphaFoldDB" id="A0A0L0CHM6"/>
<organism evidence="3 4">
    <name type="scientific">Lucilia cuprina</name>
    <name type="common">Green bottle fly</name>
    <name type="synonym">Australian sheep blowfly</name>
    <dbReference type="NCBI Taxonomy" id="7375"/>
    <lineage>
        <taxon>Eukaryota</taxon>
        <taxon>Metazoa</taxon>
        <taxon>Ecdysozoa</taxon>
        <taxon>Arthropoda</taxon>
        <taxon>Hexapoda</taxon>
        <taxon>Insecta</taxon>
        <taxon>Pterygota</taxon>
        <taxon>Neoptera</taxon>
        <taxon>Endopterygota</taxon>
        <taxon>Diptera</taxon>
        <taxon>Brachycera</taxon>
        <taxon>Muscomorpha</taxon>
        <taxon>Oestroidea</taxon>
        <taxon>Calliphoridae</taxon>
        <taxon>Luciliinae</taxon>
        <taxon>Lucilia</taxon>
    </lineage>
</organism>
<comment type="caution">
    <text evidence="3">The sequence shown here is derived from an EMBL/GenBank/DDBJ whole genome shotgun (WGS) entry which is preliminary data.</text>
</comment>
<accession>A0A0L0CHM6</accession>
<keyword evidence="4" id="KW-1185">Reference proteome</keyword>
<reference evidence="3 4" key="1">
    <citation type="journal article" date="2015" name="Nat. Commun.">
        <title>Lucilia cuprina genome unlocks parasitic fly biology to underpin future interventions.</title>
        <authorList>
            <person name="Anstead C.A."/>
            <person name="Korhonen P.K."/>
            <person name="Young N.D."/>
            <person name="Hall R.S."/>
            <person name="Jex A.R."/>
            <person name="Murali S.C."/>
            <person name="Hughes D.S."/>
            <person name="Lee S.F."/>
            <person name="Perry T."/>
            <person name="Stroehlein A.J."/>
            <person name="Ansell B.R."/>
            <person name="Breugelmans B."/>
            <person name="Hofmann A."/>
            <person name="Qu J."/>
            <person name="Dugan S."/>
            <person name="Lee S.L."/>
            <person name="Chao H."/>
            <person name="Dinh H."/>
            <person name="Han Y."/>
            <person name="Doddapaneni H.V."/>
            <person name="Worley K.C."/>
            <person name="Muzny D.M."/>
            <person name="Ioannidis P."/>
            <person name="Waterhouse R.M."/>
            <person name="Zdobnov E.M."/>
            <person name="James P.J."/>
            <person name="Bagnall N.H."/>
            <person name="Kotze A.C."/>
            <person name="Gibbs R.A."/>
            <person name="Richards S."/>
            <person name="Batterham P."/>
            <person name="Gasser R.B."/>
        </authorList>
    </citation>
    <scope>NUCLEOTIDE SEQUENCE [LARGE SCALE GENOMIC DNA]</scope>
    <source>
        <strain evidence="3 4">LS</strain>
        <tissue evidence="3">Full body</tissue>
    </source>
</reference>
<keyword evidence="1" id="KW-1133">Transmembrane helix</keyword>
<evidence type="ECO:0000256" key="2">
    <source>
        <dbReference type="SAM" id="SignalP"/>
    </source>
</evidence>
<dbReference type="EMBL" id="JRES01000390">
    <property type="protein sequence ID" value="KNC31722.1"/>
    <property type="molecule type" value="Genomic_DNA"/>
</dbReference>
<protein>
    <recommendedName>
        <fullName evidence="5">Ionotropic glutamate receptor C-terminal domain-containing protein</fullName>
    </recommendedName>
</protein>
<feature type="transmembrane region" description="Helical" evidence="1">
    <location>
        <begin position="294"/>
        <end position="314"/>
    </location>
</feature>
<dbReference type="Proteomes" id="UP000037069">
    <property type="component" value="Unassembled WGS sequence"/>
</dbReference>
<evidence type="ECO:0000313" key="4">
    <source>
        <dbReference type="Proteomes" id="UP000037069"/>
    </source>
</evidence>
<evidence type="ECO:0000256" key="1">
    <source>
        <dbReference type="SAM" id="Phobius"/>
    </source>
</evidence>
<evidence type="ECO:0000313" key="3">
    <source>
        <dbReference type="EMBL" id="KNC31722.1"/>
    </source>
</evidence>
<proteinExistence type="predicted"/>
<feature type="signal peptide" evidence="2">
    <location>
        <begin position="1"/>
        <end position="18"/>
    </location>
</feature>